<keyword evidence="1" id="KW-0472">Membrane</keyword>
<protein>
    <recommendedName>
        <fullName evidence="4">DUF4149 domain-containing protein</fullName>
    </recommendedName>
</protein>
<organism evidence="2 3">
    <name type="scientific">Opacimonas viscosa</name>
    <dbReference type="NCBI Taxonomy" id="2961944"/>
    <lineage>
        <taxon>Bacteria</taxon>
        <taxon>Pseudomonadati</taxon>
        <taxon>Pseudomonadota</taxon>
        <taxon>Gammaproteobacteria</taxon>
        <taxon>Alteromonadales</taxon>
        <taxon>Alteromonadaceae</taxon>
        <taxon>Opacimonas</taxon>
    </lineage>
</organism>
<dbReference type="EMBL" id="JANATA010000141">
    <property type="protein sequence ID" value="MCP3429856.1"/>
    <property type="molecule type" value="Genomic_DNA"/>
</dbReference>
<accession>A0AA41X3T3</accession>
<gene>
    <name evidence="2" type="ORF">NLF92_13025</name>
</gene>
<keyword evidence="1" id="KW-1133">Transmembrane helix</keyword>
<feature type="transmembrane region" description="Helical" evidence="1">
    <location>
        <begin position="20"/>
        <end position="39"/>
    </location>
</feature>
<evidence type="ECO:0000313" key="3">
    <source>
        <dbReference type="Proteomes" id="UP001165413"/>
    </source>
</evidence>
<comment type="caution">
    <text evidence="2">The sequence shown here is derived from an EMBL/GenBank/DDBJ whole genome shotgun (WGS) entry which is preliminary data.</text>
</comment>
<evidence type="ECO:0000313" key="2">
    <source>
        <dbReference type="EMBL" id="MCP3429856.1"/>
    </source>
</evidence>
<feature type="transmembrane region" description="Helical" evidence="1">
    <location>
        <begin position="63"/>
        <end position="83"/>
    </location>
</feature>
<sequence>LMILVFFNFFLNPSKLNKFIICTGVLLALILVLEKFWMLPILDARADVLATGKGLPPTPLHNYFIYAECIKAILLLSIGFLQLKKII</sequence>
<keyword evidence="3" id="KW-1185">Reference proteome</keyword>
<proteinExistence type="predicted"/>
<dbReference type="RefSeq" id="WP_254102648.1">
    <property type="nucleotide sequence ID" value="NZ_JANATA010000141.1"/>
</dbReference>
<evidence type="ECO:0008006" key="4">
    <source>
        <dbReference type="Google" id="ProtNLM"/>
    </source>
</evidence>
<dbReference type="Proteomes" id="UP001165413">
    <property type="component" value="Unassembled WGS sequence"/>
</dbReference>
<evidence type="ECO:0000256" key="1">
    <source>
        <dbReference type="SAM" id="Phobius"/>
    </source>
</evidence>
<keyword evidence="1" id="KW-0812">Transmembrane</keyword>
<reference evidence="2" key="1">
    <citation type="submission" date="2022-07" db="EMBL/GenBank/DDBJ databases">
        <title>Characterization of the Novel Bacterium Alteromonas immobilis LMIT006 and Alteromonas gregis LMIT007.</title>
        <authorList>
            <person name="Lin X."/>
        </authorList>
    </citation>
    <scope>NUCLEOTIDE SEQUENCE</scope>
    <source>
        <strain evidence="2">LMIT007</strain>
    </source>
</reference>
<feature type="non-terminal residue" evidence="2">
    <location>
        <position position="1"/>
    </location>
</feature>
<dbReference type="AlphaFoldDB" id="A0AA41X3T3"/>
<name>A0AA41X3T3_9ALTE</name>